<evidence type="ECO:0000313" key="8">
    <source>
        <dbReference type="Proteomes" id="UP000177870"/>
    </source>
</evidence>
<dbReference type="Proteomes" id="UP000177870">
    <property type="component" value="Chromosome"/>
</dbReference>
<feature type="transmembrane region" description="Helical" evidence="5">
    <location>
        <begin position="227"/>
        <end position="260"/>
    </location>
</feature>
<accession>A0A1D8U042</accession>
<dbReference type="PANTHER" id="PTHR37422">
    <property type="entry name" value="TEICHURONIC ACID BIOSYNTHESIS PROTEIN TUAE"/>
    <property type="match status" value="1"/>
</dbReference>
<keyword evidence="2 5" id="KW-0812">Transmembrane</keyword>
<evidence type="ECO:0000256" key="4">
    <source>
        <dbReference type="ARBA" id="ARBA00023136"/>
    </source>
</evidence>
<dbReference type="STRING" id="1458985.BJP34_29705"/>
<sequence length="436" mass="49021">MVNWFLGKNRHQDNHLEIAWNCAKLGTLIFPLFPALGAVGLVLAVGDTWRQKYASMISKPLNWGLAILSIWLLITASLAFNPTEAFLGLGNFIPFFAVFAAFSSLIQTPAQLRQLAWILVIPSLAVTILGFAQMVLGWTSPKVLSLVFGSTLVANGNPPGRMDSVFLYANILAAYLQIPLILGIGLWIERFQGRRWISHRFDYPLLFLSVVVIGDAIALVLTNSRNAWIIAVLACLAFALYLGWYWVVTAVTAAVGSILWASFGPMLGRQWLRSIVPAYFWMRLSDQLYPDRPIATLRTTQWKFTWSMIQERPWFGWGLRNFTPLYQSQMEVWLGHPHNLPLMLTAETGIPGTLMLSGLVGWIMVQGIQLLRVWSTVATTTTRQDWHQDNLILFSYLVAFGSCTLFNLLDVTLFDFRVNTLGWLLLSAIRGVACHI</sequence>
<evidence type="ECO:0000256" key="1">
    <source>
        <dbReference type="ARBA" id="ARBA00004141"/>
    </source>
</evidence>
<feature type="transmembrane region" description="Helical" evidence="5">
    <location>
        <begin position="201"/>
        <end position="221"/>
    </location>
</feature>
<evidence type="ECO:0000256" key="3">
    <source>
        <dbReference type="ARBA" id="ARBA00022989"/>
    </source>
</evidence>
<name>A0A1D8U042_9CYAN</name>
<evidence type="ECO:0000313" key="7">
    <source>
        <dbReference type="EMBL" id="AOX03066.1"/>
    </source>
</evidence>
<feature type="transmembrane region" description="Helical" evidence="5">
    <location>
        <begin position="28"/>
        <end position="49"/>
    </location>
</feature>
<dbReference type="PANTHER" id="PTHR37422:SF13">
    <property type="entry name" value="LIPOPOLYSACCHARIDE BIOSYNTHESIS PROTEIN PA4999-RELATED"/>
    <property type="match status" value="1"/>
</dbReference>
<dbReference type="OrthoDB" id="547142at2"/>
<organism evidence="7 8">
    <name type="scientific">Moorena producens PAL-8-15-08-1</name>
    <dbReference type="NCBI Taxonomy" id="1458985"/>
    <lineage>
        <taxon>Bacteria</taxon>
        <taxon>Bacillati</taxon>
        <taxon>Cyanobacteriota</taxon>
        <taxon>Cyanophyceae</taxon>
        <taxon>Coleofasciculales</taxon>
        <taxon>Coleofasciculaceae</taxon>
        <taxon>Moorena</taxon>
    </lineage>
</organism>
<protein>
    <submittedName>
        <fullName evidence="7">Polymerase</fullName>
    </submittedName>
</protein>
<keyword evidence="4 5" id="KW-0472">Membrane</keyword>
<evidence type="ECO:0000259" key="6">
    <source>
        <dbReference type="Pfam" id="PF04932"/>
    </source>
</evidence>
<keyword evidence="3 5" id="KW-1133">Transmembrane helix</keyword>
<gene>
    <name evidence="7" type="ORF">BJP34_29705</name>
</gene>
<feature type="transmembrane region" description="Helical" evidence="5">
    <location>
        <begin position="86"/>
        <end position="106"/>
    </location>
</feature>
<evidence type="ECO:0000256" key="2">
    <source>
        <dbReference type="ARBA" id="ARBA00022692"/>
    </source>
</evidence>
<dbReference type="KEGG" id="mpro:BJP34_29705"/>
<evidence type="ECO:0000256" key="5">
    <source>
        <dbReference type="SAM" id="Phobius"/>
    </source>
</evidence>
<feature type="transmembrane region" description="Helical" evidence="5">
    <location>
        <begin position="61"/>
        <end position="80"/>
    </location>
</feature>
<feature type="transmembrane region" description="Helical" evidence="5">
    <location>
        <begin position="115"/>
        <end position="136"/>
    </location>
</feature>
<feature type="transmembrane region" description="Helical" evidence="5">
    <location>
        <begin position="391"/>
        <end position="409"/>
    </location>
</feature>
<dbReference type="InterPro" id="IPR051533">
    <property type="entry name" value="WaaL-like"/>
</dbReference>
<dbReference type="Pfam" id="PF04932">
    <property type="entry name" value="Wzy_C"/>
    <property type="match status" value="1"/>
</dbReference>
<reference evidence="8" key="1">
    <citation type="submission" date="2016-10" db="EMBL/GenBank/DDBJ databases">
        <title>Comparative genomics uncovers the prolific and rare metabolic potential of the cyanobacterial genus Moorea.</title>
        <authorList>
            <person name="Leao T."/>
            <person name="Castelao G."/>
            <person name="Korobeynikov A."/>
            <person name="Monroe E.A."/>
            <person name="Podell S."/>
            <person name="Glukhov E."/>
            <person name="Allen E."/>
            <person name="Gerwick W.H."/>
            <person name="Gerwick L."/>
        </authorList>
    </citation>
    <scope>NUCLEOTIDE SEQUENCE [LARGE SCALE GENOMIC DNA]</scope>
    <source>
        <strain evidence="8">PAL-8-15-08-1</strain>
    </source>
</reference>
<proteinExistence type="predicted"/>
<dbReference type="AlphaFoldDB" id="A0A1D8U042"/>
<dbReference type="InterPro" id="IPR007016">
    <property type="entry name" value="O-antigen_ligase-rel_domated"/>
</dbReference>
<feature type="transmembrane region" description="Helical" evidence="5">
    <location>
        <begin position="165"/>
        <end position="189"/>
    </location>
</feature>
<comment type="subcellular location">
    <subcellularLocation>
        <location evidence="1">Membrane</location>
        <topology evidence="1">Multi-pass membrane protein</topology>
    </subcellularLocation>
</comment>
<feature type="transmembrane region" description="Helical" evidence="5">
    <location>
        <begin position="353"/>
        <end position="371"/>
    </location>
</feature>
<feature type="domain" description="O-antigen ligase-related" evidence="6">
    <location>
        <begin position="213"/>
        <end position="356"/>
    </location>
</feature>
<dbReference type="GO" id="GO:0016020">
    <property type="term" value="C:membrane"/>
    <property type="evidence" value="ECO:0007669"/>
    <property type="project" value="UniProtKB-SubCell"/>
</dbReference>
<dbReference type="EMBL" id="CP017599">
    <property type="protein sequence ID" value="AOX03066.1"/>
    <property type="molecule type" value="Genomic_DNA"/>
</dbReference>
<dbReference type="RefSeq" id="WP_070395458.1">
    <property type="nucleotide sequence ID" value="NZ_CP017599.1"/>
</dbReference>